<name>A0A5B8LGR6_9SPHN</name>
<dbReference type="OrthoDB" id="7567650at2"/>
<reference evidence="2 3" key="1">
    <citation type="submission" date="2019-07" db="EMBL/GenBank/DDBJ databases">
        <title>Full genome sequence of Sphingomonas sp. 4R-6-7(HKS19).</title>
        <authorList>
            <person name="Im W.-T."/>
        </authorList>
    </citation>
    <scope>NUCLEOTIDE SEQUENCE [LARGE SCALE GENOMIC DNA]</scope>
    <source>
        <strain evidence="2 3">HKS19</strain>
    </source>
</reference>
<sequence length="110" mass="12031">MFKLIKVGVAASLLVAGMATAGMPSGRNFTVKNTNAKVSIQRVWYARAGEEGDPWHEVMLDYAVKPGTTSNFTMGTGDICLYDVKVQFSDSYVQQRDNINVCRGDTAVFT</sequence>
<evidence type="ECO:0000256" key="1">
    <source>
        <dbReference type="SAM" id="SignalP"/>
    </source>
</evidence>
<keyword evidence="3" id="KW-1185">Reference proteome</keyword>
<proteinExistence type="predicted"/>
<organism evidence="2 3">
    <name type="scientific">Sphingomonas panacisoli</name>
    <dbReference type="NCBI Taxonomy" id="1813879"/>
    <lineage>
        <taxon>Bacteria</taxon>
        <taxon>Pseudomonadati</taxon>
        <taxon>Pseudomonadota</taxon>
        <taxon>Alphaproteobacteria</taxon>
        <taxon>Sphingomonadales</taxon>
        <taxon>Sphingomonadaceae</taxon>
        <taxon>Sphingomonas</taxon>
    </lineage>
</organism>
<accession>A0A5B8LGR6</accession>
<feature type="chain" id="PRO_5022755362" evidence="1">
    <location>
        <begin position="22"/>
        <end position="110"/>
    </location>
</feature>
<dbReference type="EMBL" id="CP042306">
    <property type="protein sequence ID" value="QDZ07079.1"/>
    <property type="molecule type" value="Genomic_DNA"/>
</dbReference>
<protein>
    <submittedName>
        <fullName evidence="2">Uncharacterized protein</fullName>
    </submittedName>
</protein>
<gene>
    <name evidence="2" type="ORF">FPZ24_05935</name>
</gene>
<dbReference type="AlphaFoldDB" id="A0A5B8LGR6"/>
<dbReference type="RefSeq" id="WP_146570162.1">
    <property type="nucleotide sequence ID" value="NZ_CP042306.1"/>
</dbReference>
<feature type="signal peptide" evidence="1">
    <location>
        <begin position="1"/>
        <end position="21"/>
    </location>
</feature>
<evidence type="ECO:0000313" key="3">
    <source>
        <dbReference type="Proteomes" id="UP000315673"/>
    </source>
</evidence>
<keyword evidence="1" id="KW-0732">Signal</keyword>
<dbReference type="Proteomes" id="UP000315673">
    <property type="component" value="Chromosome"/>
</dbReference>
<evidence type="ECO:0000313" key="2">
    <source>
        <dbReference type="EMBL" id="QDZ07079.1"/>
    </source>
</evidence>
<dbReference type="KEGG" id="spai:FPZ24_05935"/>